<organism evidence="1 2">
    <name type="scientific">[Candida] jaroonii</name>
    <dbReference type="NCBI Taxonomy" id="467808"/>
    <lineage>
        <taxon>Eukaryota</taxon>
        <taxon>Fungi</taxon>
        <taxon>Dikarya</taxon>
        <taxon>Ascomycota</taxon>
        <taxon>Saccharomycotina</taxon>
        <taxon>Pichiomycetes</taxon>
        <taxon>Debaryomycetaceae</taxon>
        <taxon>Yamadazyma</taxon>
    </lineage>
</organism>
<protein>
    <submittedName>
        <fullName evidence="1">Uncharacterized protein</fullName>
    </submittedName>
</protein>
<comment type="caution">
    <text evidence="1">The sequence shown here is derived from an EMBL/GenBank/DDBJ whole genome shotgun (WGS) entry which is preliminary data.</text>
</comment>
<sequence>MKWYYSPISIRFVNDRENHATSGINLILKNKDLVLLEYNLTINVIPIKSLKSFKIYISNSKFMNNDTNEIIWYQTSIDFNLPLSSTTDFLHNFKNSGFNILPQDKLTSSLFTSIVNLSAKLQDKLDYKPLEFIETKDHLPIDVISFPFNFTTPLLFSEFKSNGFINYFIPDGYLSDIKYLENSLGSVVTSKEGSVGLVMGNLKKFNGDGDLIIIVSWKTIWNVINNKFPNNSLVPNKLSSLMEQPPVSSHTNSVLPILVTGQTTTWGSCIIFNNQYLITNHHVIKPFLSGGSLTVYLSNDQIIIKDKSSIITPFDTLDISMIKLSLIDQFKIMNSGNKPCKYTTDYKVDDEVSAVGYGLFFHPDYCQPIKSFGQITNIKQLKLPEPTNALINTSSSCWNGSSGGGLFKNEQLIGIICSNAQVKYLDLTTNIEQSEKLTKLSFILPIDVILKIFHKELEMTKDFEDLWQLLPKHKDIIQLKLPSKL</sequence>
<evidence type="ECO:0000313" key="1">
    <source>
        <dbReference type="EMBL" id="CAH6720520.1"/>
    </source>
</evidence>
<accession>A0ACA9Y680</accession>
<reference evidence="1" key="1">
    <citation type="submission" date="2022-06" db="EMBL/GenBank/DDBJ databases">
        <authorList>
            <person name="Legras J.-L."/>
            <person name="Devillers H."/>
            <person name="Grondin C."/>
        </authorList>
    </citation>
    <scope>NUCLEOTIDE SEQUENCE</scope>
    <source>
        <strain evidence="1">CLIB 1444</strain>
    </source>
</reference>
<dbReference type="EMBL" id="CALSDN010000004">
    <property type="protein sequence ID" value="CAH6720520.1"/>
    <property type="molecule type" value="Genomic_DNA"/>
</dbReference>
<dbReference type="Proteomes" id="UP001152531">
    <property type="component" value="Unassembled WGS sequence"/>
</dbReference>
<keyword evidence="2" id="KW-1185">Reference proteome</keyword>
<name>A0ACA9Y680_9ASCO</name>
<gene>
    <name evidence="1" type="ORF">CLIB1444_04S01904</name>
</gene>
<evidence type="ECO:0000313" key="2">
    <source>
        <dbReference type="Proteomes" id="UP001152531"/>
    </source>
</evidence>
<proteinExistence type="predicted"/>